<reference evidence="7" key="1">
    <citation type="submission" date="2008-03" db="EMBL/GenBank/DDBJ databases">
        <title>Complete sequence of chromosome of Beijerinckia indica subsp. indica ATCC 9039.</title>
        <authorList>
            <consortium name="US DOE Joint Genome Institute"/>
            <person name="Copeland A."/>
            <person name="Lucas S."/>
            <person name="Lapidus A."/>
            <person name="Glavina del Rio T."/>
            <person name="Dalin E."/>
            <person name="Tice H."/>
            <person name="Bruce D."/>
            <person name="Goodwin L."/>
            <person name="Pitluck S."/>
            <person name="LaButti K."/>
            <person name="Schmutz J."/>
            <person name="Larimer F."/>
            <person name="Land M."/>
            <person name="Hauser L."/>
            <person name="Kyrpides N."/>
            <person name="Mikhailova N."/>
            <person name="Dunfield P.F."/>
            <person name="Dedysh S.N."/>
            <person name="Liesack W."/>
            <person name="Saw J.H."/>
            <person name="Alam M."/>
            <person name="Chen Y."/>
            <person name="Murrell J.C."/>
            <person name="Richardson P."/>
        </authorList>
    </citation>
    <scope>NUCLEOTIDE SEQUENCE [LARGE SCALE GENOMIC DNA]</scope>
    <source>
        <strain evidence="7">ATCC 9039 / DSM 1715 / NCIMB 8712</strain>
    </source>
</reference>
<dbReference type="STRING" id="395963.Bind_1690"/>
<evidence type="ECO:0000313" key="6">
    <source>
        <dbReference type="EMBL" id="ACB95321.1"/>
    </source>
</evidence>
<dbReference type="Gene3D" id="3.40.190.10">
    <property type="entry name" value="Periplasmic binding protein-like II"/>
    <property type="match status" value="2"/>
</dbReference>
<keyword evidence="4" id="KW-0732">Signal</keyword>
<evidence type="ECO:0000256" key="1">
    <source>
        <dbReference type="ARBA" id="ARBA00004418"/>
    </source>
</evidence>
<dbReference type="CDD" id="cd01005">
    <property type="entry name" value="PBP2_CysP"/>
    <property type="match status" value="1"/>
</dbReference>
<dbReference type="GO" id="GO:1902358">
    <property type="term" value="P:sulfate transmembrane transport"/>
    <property type="evidence" value="ECO:0007669"/>
    <property type="project" value="InterPro"/>
</dbReference>
<keyword evidence="3" id="KW-0813">Transport</keyword>
<dbReference type="RefSeq" id="WP_012384678.1">
    <property type="nucleotide sequence ID" value="NC_010581.1"/>
</dbReference>
<dbReference type="KEGG" id="bid:Bind_1690"/>
<evidence type="ECO:0000256" key="5">
    <source>
        <dbReference type="ARBA" id="ARBA00022764"/>
    </source>
</evidence>
<dbReference type="eggNOG" id="COG1613">
    <property type="taxonomic scope" value="Bacteria"/>
</dbReference>
<protein>
    <submittedName>
        <fullName evidence="6">Sulfate ABC transporter, periplasmic sulfate-binding protein</fullName>
    </submittedName>
</protein>
<dbReference type="OrthoDB" id="9802127at2"/>
<dbReference type="SUPFAM" id="SSF53850">
    <property type="entry name" value="Periplasmic binding protein-like II"/>
    <property type="match status" value="1"/>
</dbReference>
<evidence type="ECO:0000256" key="3">
    <source>
        <dbReference type="ARBA" id="ARBA00022448"/>
    </source>
</evidence>
<keyword evidence="5" id="KW-0574">Periplasm</keyword>
<dbReference type="NCBIfam" id="TIGR00971">
    <property type="entry name" value="3a0106s03"/>
    <property type="match status" value="1"/>
</dbReference>
<comment type="similarity">
    <text evidence="2">Belongs to the prokaryotic sulfate-binding protein family.</text>
</comment>
<gene>
    <name evidence="6" type="ordered locus">Bind_1690</name>
</gene>
<evidence type="ECO:0000313" key="7">
    <source>
        <dbReference type="Proteomes" id="UP000001695"/>
    </source>
</evidence>
<dbReference type="Proteomes" id="UP000001695">
    <property type="component" value="Chromosome"/>
</dbReference>
<dbReference type="NCBIfam" id="NF008022">
    <property type="entry name" value="PRK10752.1"/>
    <property type="match status" value="1"/>
</dbReference>
<dbReference type="InterPro" id="IPR005669">
    <property type="entry name" value="Thiosulph/SO4-bd"/>
</dbReference>
<dbReference type="GO" id="GO:0140104">
    <property type="term" value="F:molecular carrier activity"/>
    <property type="evidence" value="ECO:0007669"/>
    <property type="project" value="InterPro"/>
</dbReference>
<reference evidence="6 7" key="2">
    <citation type="journal article" date="2010" name="J. Bacteriol.">
        <title>Complete genome sequence of Beijerinckia indica subsp. indica.</title>
        <authorList>
            <person name="Tamas I."/>
            <person name="Dedysh S.N."/>
            <person name="Liesack W."/>
            <person name="Stott M.B."/>
            <person name="Alam M."/>
            <person name="Murrell J.C."/>
            <person name="Dunfield P.F."/>
        </authorList>
    </citation>
    <scope>NUCLEOTIDE SEQUENCE [LARGE SCALE GENOMIC DNA]</scope>
    <source>
        <strain evidence="7">ATCC 9039 / DSM 1715 / NCIMB 8712</strain>
    </source>
</reference>
<sequence>MRISIINIGAVAGVAIALALLITKNSEGGAAHYLLNVSYDPTRELYRDINPRFVEKYEAETGSSVGIKQSHGGSSYQARLVATGELQADVVTLGLPSDVEGLHKRGLLADGWDQRLPHASQPYVSTIVFVVRKGNPHAIHDWPDLLKSGIDVIVPDPKTSGNGKAAALAAWGAVVTRGGSEKEARDFLKALYDHAPFLDPAARSAGVAFAIEKIGDVHLAWENEGLREIEQSQGAVEIVYPPTSLRIEPTVAWVDSNVSKHGTEKIARAYLEFLFSDEAQEIIARNGYRPSNPDILAKHADRLPDINLFPITAIARDWADAQQKFFAENGIIDTIYVPKPRTN</sequence>
<dbReference type="EMBL" id="CP001016">
    <property type="protein sequence ID" value="ACB95321.1"/>
    <property type="molecule type" value="Genomic_DNA"/>
</dbReference>
<keyword evidence="7" id="KW-1185">Reference proteome</keyword>
<comment type="subcellular location">
    <subcellularLocation>
        <location evidence="1">Periplasm</location>
    </subcellularLocation>
</comment>
<evidence type="ECO:0000256" key="4">
    <source>
        <dbReference type="ARBA" id="ARBA00022729"/>
    </source>
</evidence>
<evidence type="ECO:0000256" key="2">
    <source>
        <dbReference type="ARBA" id="ARBA00006099"/>
    </source>
</evidence>
<dbReference type="PANTHER" id="PTHR30368">
    <property type="entry name" value="SULFATE-BINDING PROTEIN"/>
    <property type="match status" value="1"/>
</dbReference>
<dbReference type="GO" id="GO:0042597">
    <property type="term" value="C:periplasmic space"/>
    <property type="evidence" value="ECO:0007669"/>
    <property type="project" value="UniProtKB-SubCell"/>
</dbReference>
<dbReference type="HOGENOM" id="CLU_055615_0_1_5"/>
<dbReference type="Pfam" id="PF13531">
    <property type="entry name" value="SBP_bac_11"/>
    <property type="match status" value="1"/>
</dbReference>
<proteinExistence type="inferred from homology"/>
<accession>B2ICP7</accession>
<organism evidence="6 7">
    <name type="scientific">Beijerinckia indica subsp. indica (strain ATCC 9039 / DSM 1715 / NCIMB 8712)</name>
    <dbReference type="NCBI Taxonomy" id="395963"/>
    <lineage>
        <taxon>Bacteria</taxon>
        <taxon>Pseudomonadati</taxon>
        <taxon>Pseudomonadota</taxon>
        <taxon>Alphaproteobacteria</taxon>
        <taxon>Hyphomicrobiales</taxon>
        <taxon>Beijerinckiaceae</taxon>
        <taxon>Beijerinckia</taxon>
    </lineage>
</organism>
<name>B2ICP7_BEII9</name>
<dbReference type="PANTHER" id="PTHR30368:SF2">
    <property type="entry name" value="SULFATE-BINDING PROTEIN"/>
    <property type="match status" value="1"/>
</dbReference>
<dbReference type="AlphaFoldDB" id="B2ICP7"/>